<proteinExistence type="predicted"/>
<comment type="caution">
    <text evidence="1">The sequence shown here is derived from an EMBL/GenBank/DDBJ whole genome shotgun (WGS) entry which is preliminary data.</text>
</comment>
<accession>A0AC61QXH8</accession>
<evidence type="ECO:0000313" key="1">
    <source>
        <dbReference type="EMBL" id="TGX97721.1"/>
    </source>
</evidence>
<keyword evidence="2" id="KW-1185">Reference proteome</keyword>
<evidence type="ECO:0000313" key="2">
    <source>
        <dbReference type="Proteomes" id="UP000307720"/>
    </source>
</evidence>
<sequence>MFNAPEVAIIGFDYLNATELEEMRRNLDLLYSTRAGTCPGDRNFGLEQTFESCPTNVAQNLFALEVIEKTEIYENKAEVLSIEYTQAEDGNLTPKITIGQKEPDDTDEDADTDAENQE</sequence>
<organism evidence="1 2">
    <name type="scientific">Hominisplanchenecus murintestinalis</name>
    <dbReference type="NCBI Taxonomy" id="2941517"/>
    <lineage>
        <taxon>Bacteria</taxon>
        <taxon>Bacillati</taxon>
        <taxon>Bacillota</taxon>
        <taxon>Clostridia</taxon>
        <taxon>Lachnospirales</taxon>
        <taxon>Lachnospiraceae</taxon>
        <taxon>Hominisplanchenecus</taxon>
    </lineage>
</organism>
<protein>
    <submittedName>
        <fullName evidence="1">Uncharacterized protein</fullName>
    </submittedName>
</protein>
<reference evidence="1" key="1">
    <citation type="submission" date="2019-04" db="EMBL/GenBank/DDBJ databases">
        <title>Microbes associate with the intestines of laboratory mice.</title>
        <authorList>
            <person name="Navarre W."/>
            <person name="Wong E."/>
            <person name="Huang K."/>
            <person name="Tropini C."/>
            <person name="Ng K."/>
            <person name="Yu B."/>
        </authorList>
    </citation>
    <scope>NUCLEOTIDE SEQUENCE</scope>
    <source>
        <strain evidence="1">NM72_1-8</strain>
    </source>
</reference>
<dbReference type="EMBL" id="SRZB01000027">
    <property type="protein sequence ID" value="TGX97721.1"/>
    <property type="molecule type" value="Genomic_DNA"/>
</dbReference>
<name>A0AC61QXH8_9FIRM</name>
<gene>
    <name evidence="1" type="ORF">E5357_11695</name>
</gene>
<dbReference type="Proteomes" id="UP000307720">
    <property type="component" value="Unassembled WGS sequence"/>
</dbReference>